<dbReference type="InterPro" id="IPR026516">
    <property type="entry name" value="THAP1/10"/>
</dbReference>
<dbReference type="Gene3D" id="3.50.80.10">
    <property type="entry name" value="D-tyrosyl-tRNA(Tyr) deacylase"/>
    <property type="match status" value="1"/>
</dbReference>
<keyword evidence="8" id="KW-0539">Nucleus</keyword>
<dbReference type="Pfam" id="PF17921">
    <property type="entry name" value="Integrase_H2C2"/>
    <property type="match status" value="3"/>
</dbReference>
<reference evidence="11" key="1">
    <citation type="submission" date="2025-08" db="UniProtKB">
        <authorList>
            <consortium name="Ensembl"/>
        </authorList>
    </citation>
    <scope>IDENTIFICATION</scope>
</reference>
<evidence type="ECO:0000256" key="7">
    <source>
        <dbReference type="PROSITE-ProRule" id="PRU00309"/>
    </source>
</evidence>
<evidence type="ECO:0000313" key="11">
    <source>
        <dbReference type="Ensembl" id="ENSOMEP00000024953.1"/>
    </source>
</evidence>
<proteinExistence type="inferred from homology"/>
<dbReference type="InterPro" id="IPR041588">
    <property type="entry name" value="Integrase_H2C2"/>
</dbReference>
<evidence type="ECO:0000256" key="8">
    <source>
        <dbReference type="RuleBase" id="RU369073"/>
    </source>
</evidence>
<dbReference type="Pfam" id="PF05485">
    <property type="entry name" value="THAP"/>
    <property type="match status" value="2"/>
</dbReference>
<organism evidence="11 12">
    <name type="scientific">Oryzias melastigma</name>
    <name type="common">Marine medaka</name>
    <dbReference type="NCBI Taxonomy" id="30732"/>
    <lineage>
        <taxon>Eukaryota</taxon>
        <taxon>Metazoa</taxon>
        <taxon>Chordata</taxon>
        <taxon>Craniata</taxon>
        <taxon>Vertebrata</taxon>
        <taxon>Euteleostomi</taxon>
        <taxon>Actinopterygii</taxon>
        <taxon>Neopterygii</taxon>
        <taxon>Teleostei</taxon>
        <taxon>Neoteleostei</taxon>
        <taxon>Acanthomorphata</taxon>
        <taxon>Ovalentaria</taxon>
        <taxon>Atherinomorphae</taxon>
        <taxon>Beloniformes</taxon>
        <taxon>Adrianichthyidae</taxon>
        <taxon>Oryziinae</taxon>
        <taxon>Oryzias</taxon>
    </lineage>
</organism>
<evidence type="ECO:0000259" key="10">
    <source>
        <dbReference type="PROSITE" id="PS50950"/>
    </source>
</evidence>
<dbReference type="KEGG" id="oml:112149539"/>
<protein>
    <recommendedName>
        <fullName evidence="8">THAP domain-containing protein 1</fullName>
    </recommendedName>
</protein>
<evidence type="ECO:0000256" key="9">
    <source>
        <dbReference type="SAM" id="MobiDB-lite"/>
    </source>
</evidence>
<evidence type="ECO:0000256" key="4">
    <source>
        <dbReference type="ARBA" id="ARBA00023125"/>
    </source>
</evidence>
<dbReference type="PROSITE" id="PS50950">
    <property type="entry name" value="ZF_THAP"/>
    <property type="match status" value="2"/>
</dbReference>
<evidence type="ECO:0000256" key="2">
    <source>
        <dbReference type="ARBA" id="ARBA00022771"/>
    </source>
</evidence>
<dbReference type="SUPFAM" id="SSF57716">
    <property type="entry name" value="Glucocorticoid receptor-like (DNA-binding domain)"/>
    <property type="match status" value="2"/>
</dbReference>
<dbReference type="Proteomes" id="UP000261560">
    <property type="component" value="Unplaced"/>
</dbReference>
<keyword evidence="3" id="KW-0862">Zinc</keyword>
<keyword evidence="8" id="KW-0131">Cell cycle</keyword>
<dbReference type="InterPro" id="IPR038441">
    <property type="entry name" value="THAP_Znf_sf"/>
</dbReference>
<feature type="region of interest" description="Disordered" evidence="9">
    <location>
        <begin position="696"/>
        <end position="738"/>
    </location>
</feature>
<keyword evidence="1" id="KW-0479">Metal-binding</keyword>
<keyword evidence="2 7" id="KW-0863">Zinc-finger</keyword>
<evidence type="ECO:0000256" key="6">
    <source>
        <dbReference type="ARBA" id="ARBA00048018"/>
    </source>
</evidence>
<accession>A0A3B3D4E3</accession>
<dbReference type="GO" id="GO:0005654">
    <property type="term" value="C:nucleoplasm"/>
    <property type="evidence" value="ECO:0007669"/>
    <property type="project" value="UniProtKB-SubCell"/>
</dbReference>
<dbReference type="PANTHER" id="PTHR46600">
    <property type="entry name" value="THAP DOMAIN-CONTAINING"/>
    <property type="match status" value="1"/>
</dbReference>
<sequence>MPSFAFLDNVELYIQTGTYPANSTKSTKCVIRTASKKFIHKDGALWRVQRGRLLRVVRSDEEIREILTRHHDNNHHPGQGRLVKEIVLRYYWVGVTVSVKKWVEDCAVCQGRSQLHPNQLSVQCCLVYGCDASSYAHPELSFHRFPKDAELRRKWLALAQRDEASLRAHSCVCSRHFEASCFTLTPAGRLMLSSDAVPTLRPDAQREVPVPSDEDFHQSSTLEDVLCSAAADAAVRSADGVGESSAGRQEHEYCLAAPSPDFRAASIEREDPRSAVVESIFITYNHIARYLSTRVLPMQSKQRRAGLKRMAMRFGLIDGVLMYTRVSPPLKVPRSREEVNSILQQFHDNHGHYGEGICQRQISRHFYWATLTRDLRGWISSCHTCLNRTKRKWLRCSVYTCSNCCGPVERGLGLTFHKFPFHNPGLLAQWVKVVGRSAWHPRLWSSVCSIHFTESCFDHSGEKPVLRPDAVPSLLISTDSSTTGPAQLLMGEEAFFAKYDAVELYLSSRIYPPGLTYVEKNTFRRFCKKFSIKDGKLYVVSGEHLCLVLRSRLQVQAALLDYHNELNHLDINKCLRLLNERFFWKSMRLDVVQWINSCALCSRKSRKRPHARSVEPQTLQQALRSPQLFSESERDCHTDDGDDDDEEEDGGRDSDGTMENQWTADCSNTMTVIKAPPPGHLTGSQGSIILQPRTASSLHVSRLSSDNRAAPARSEASGRSQSQPSIHSEGEVQPEEAVPPEVFVEICSSLESTRTPPCVGPEGGTKHPTPEERQSGRDRSLKRRRRDEEGAPSAPGSSTYGLDPVVVQSAKPWPVFTIGSSFPAQTEQHLSEADSPPVARRLKRAQARMVVQQCSHAKVMVRPALDGADAQWVEIQQGMVVYVCFFHGASEEIICQMARRLMSIRIFRRDRRQLVSLLELPGSVLLVHQESLLGELLPRGRMQFKGGCELWWGAQLFSNLATACTELMAGSAKCRAAGVKVEQGVYGEKQEMVLSSVEPTTLMLEF</sequence>
<comment type="similarity">
    <text evidence="8">Belongs to the THAP1 family.</text>
</comment>
<keyword evidence="4 7" id="KW-0238">DNA-binding</keyword>
<feature type="compositionally biased region" description="Acidic residues" evidence="9">
    <location>
        <begin position="640"/>
        <end position="650"/>
    </location>
</feature>
<dbReference type="GeneID" id="112149539"/>
<evidence type="ECO:0000313" key="12">
    <source>
        <dbReference type="Proteomes" id="UP000261560"/>
    </source>
</evidence>
<dbReference type="Gene3D" id="1.10.340.70">
    <property type="match status" value="3"/>
</dbReference>
<keyword evidence="8" id="KW-0175">Coiled coil</keyword>
<dbReference type="RefSeq" id="XP_024133063.1">
    <property type="nucleotide sequence ID" value="XM_024277295.2"/>
</dbReference>
<evidence type="ECO:0000256" key="3">
    <source>
        <dbReference type="ARBA" id="ARBA00022833"/>
    </source>
</evidence>
<comment type="function">
    <text evidence="8">DNA-binding transcription regulator that regulates endothelial cell proliferation and G1/S cell-cycle progression. Specifically binds the 5'-[AT]NTNN[GT]GGCA[AGT]-3' core DNA sequence and acts by modulating expression of pRB-E2F cell-cycle target genes.</text>
</comment>
<dbReference type="InterPro" id="IPR006612">
    <property type="entry name" value="THAP_Znf"/>
</dbReference>
<dbReference type="Ensembl" id="ENSOMET00000008358.1">
    <property type="protein sequence ID" value="ENSOMEP00000024953.1"/>
    <property type="gene ID" value="ENSOMEG00000005901.1"/>
</dbReference>
<dbReference type="OrthoDB" id="6496718at2759"/>
<dbReference type="RefSeq" id="XP_036065974.1">
    <property type="nucleotide sequence ID" value="XM_036210081.1"/>
</dbReference>
<dbReference type="SUPFAM" id="SSF69500">
    <property type="entry name" value="DTD-like"/>
    <property type="match status" value="1"/>
</dbReference>
<dbReference type="GO" id="GO:0005737">
    <property type="term" value="C:cytoplasm"/>
    <property type="evidence" value="ECO:0007669"/>
    <property type="project" value="InterPro"/>
</dbReference>
<feature type="region of interest" description="Disordered" evidence="9">
    <location>
        <begin position="753"/>
        <end position="803"/>
    </location>
</feature>
<dbReference type="GeneTree" id="ENSGT00940000153431"/>
<dbReference type="OMA" id="YNHIARY"/>
<feature type="region of interest" description="Disordered" evidence="9">
    <location>
        <begin position="609"/>
        <end position="661"/>
    </location>
</feature>
<feature type="compositionally biased region" description="Polar residues" evidence="9">
    <location>
        <begin position="615"/>
        <end position="630"/>
    </location>
</feature>
<evidence type="ECO:0000256" key="5">
    <source>
        <dbReference type="ARBA" id="ARBA00047676"/>
    </source>
</evidence>
<reference evidence="11" key="2">
    <citation type="submission" date="2025-09" db="UniProtKB">
        <authorList>
            <consortium name="Ensembl"/>
        </authorList>
    </citation>
    <scope>IDENTIFICATION</scope>
</reference>
<dbReference type="GO" id="GO:0008270">
    <property type="term" value="F:zinc ion binding"/>
    <property type="evidence" value="ECO:0007669"/>
    <property type="project" value="UniProtKB-KW"/>
</dbReference>
<evidence type="ECO:0000256" key="1">
    <source>
        <dbReference type="ARBA" id="ARBA00022723"/>
    </source>
</evidence>
<keyword evidence="12" id="KW-1185">Reference proteome</keyword>
<comment type="catalytic activity">
    <reaction evidence="5">
        <text>glycyl-tRNA(Ala) + H2O = tRNA(Ala) + glycine + H(+)</text>
        <dbReference type="Rhea" id="RHEA:53744"/>
        <dbReference type="Rhea" id="RHEA-COMP:9657"/>
        <dbReference type="Rhea" id="RHEA-COMP:13640"/>
        <dbReference type="ChEBI" id="CHEBI:15377"/>
        <dbReference type="ChEBI" id="CHEBI:15378"/>
        <dbReference type="ChEBI" id="CHEBI:57305"/>
        <dbReference type="ChEBI" id="CHEBI:78442"/>
        <dbReference type="ChEBI" id="CHEBI:78522"/>
        <dbReference type="EC" id="3.1.1.96"/>
    </reaction>
</comment>
<dbReference type="RefSeq" id="XP_024133073.1">
    <property type="nucleotide sequence ID" value="XM_024277305.2"/>
</dbReference>
<dbReference type="GO" id="GO:0006357">
    <property type="term" value="P:regulation of transcription by RNA polymerase II"/>
    <property type="evidence" value="ECO:0007669"/>
    <property type="project" value="TreeGrafter"/>
</dbReference>
<feature type="compositionally biased region" description="Basic and acidic residues" evidence="9">
    <location>
        <begin position="764"/>
        <end position="779"/>
    </location>
</feature>
<comment type="catalytic activity">
    <reaction evidence="6">
        <text>a D-aminoacyl-tRNA + H2O = a tRNA + a D-alpha-amino acid + H(+)</text>
        <dbReference type="Rhea" id="RHEA:13953"/>
        <dbReference type="Rhea" id="RHEA-COMP:10123"/>
        <dbReference type="Rhea" id="RHEA-COMP:10124"/>
        <dbReference type="ChEBI" id="CHEBI:15377"/>
        <dbReference type="ChEBI" id="CHEBI:15378"/>
        <dbReference type="ChEBI" id="CHEBI:59871"/>
        <dbReference type="ChEBI" id="CHEBI:78442"/>
        <dbReference type="ChEBI" id="CHEBI:79333"/>
        <dbReference type="EC" id="3.1.1.96"/>
    </reaction>
</comment>
<keyword evidence="8" id="KW-0804">Transcription</keyword>
<feature type="compositionally biased region" description="Polar residues" evidence="9">
    <location>
        <begin position="717"/>
        <end position="726"/>
    </location>
</feature>
<name>A0A3B3D4E3_ORYME</name>
<feature type="compositionally biased region" description="Polar residues" evidence="9">
    <location>
        <begin position="696"/>
        <end position="707"/>
    </location>
</feature>
<dbReference type="SMART" id="SM00692">
    <property type="entry name" value="DM3"/>
    <property type="match status" value="2"/>
</dbReference>
<dbReference type="InterPro" id="IPR003732">
    <property type="entry name" value="Daa-tRNA_deacyls_DTD"/>
</dbReference>
<dbReference type="STRING" id="30732.ENSOMEP00000024953"/>
<dbReference type="GO" id="GO:0051499">
    <property type="term" value="F:D-aminoacyl-tRNA deacylase activity"/>
    <property type="evidence" value="ECO:0007669"/>
    <property type="project" value="UniProtKB-EC"/>
</dbReference>
<dbReference type="Gene3D" id="6.20.210.20">
    <property type="entry name" value="THAP domain"/>
    <property type="match status" value="1"/>
</dbReference>
<comment type="subcellular location">
    <subcellularLocation>
        <location evidence="8">Nucleus</location>
        <location evidence="8">Nucleoplasm</location>
    </subcellularLocation>
</comment>
<feature type="domain" description="THAP-type" evidence="10">
    <location>
        <begin position="389"/>
        <end position="475"/>
    </location>
</feature>
<dbReference type="PANTHER" id="PTHR46600:SF7">
    <property type="entry name" value="SI:DKEY-228B2.6-RELATED"/>
    <property type="match status" value="1"/>
</dbReference>
<dbReference type="GO" id="GO:0001935">
    <property type="term" value="P:endothelial cell proliferation"/>
    <property type="evidence" value="ECO:0007669"/>
    <property type="project" value="UniProtKB-UniRule"/>
</dbReference>
<dbReference type="InterPro" id="IPR023509">
    <property type="entry name" value="DTD-like_sf"/>
</dbReference>
<keyword evidence="8" id="KW-0805">Transcription regulation</keyword>
<dbReference type="Pfam" id="PF02580">
    <property type="entry name" value="Tyr_Deacylase"/>
    <property type="match status" value="1"/>
</dbReference>
<dbReference type="PaxDb" id="30732-ENSOMEP00000024953"/>
<dbReference type="SMART" id="SM00980">
    <property type="entry name" value="THAP"/>
    <property type="match status" value="2"/>
</dbReference>
<dbReference type="GO" id="GO:0003700">
    <property type="term" value="F:DNA-binding transcription factor activity"/>
    <property type="evidence" value="ECO:0007669"/>
    <property type="project" value="UniProtKB-UniRule"/>
</dbReference>
<dbReference type="GO" id="GO:0000978">
    <property type="term" value="F:RNA polymerase II cis-regulatory region sequence-specific DNA binding"/>
    <property type="evidence" value="ECO:0007669"/>
    <property type="project" value="TreeGrafter"/>
</dbReference>
<feature type="domain" description="THAP-type" evidence="10">
    <location>
        <begin position="120"/>
        <end position="201"/>
    </location>
</feature>
<dbReference type="AlphaFoldDB" id="A0A3B3D4E3"/>